<dbReference type="Proteomes" id="UP001219934">
    <property type="component" value="Unassembled WGS sequence"/>
</dbReference>
<feature type="non-terminal residue" evidence="2">
    <location>
        <position position="74"/>
    </location>
</feature>
<dbReference type="EMBL" id="JAPTMU010000009">
    <property type="protein sequence ID" value="KAJ4938190.1"/>
    <property type="molecule type" value="Genomic_DNA"/>
</dbReference>
<evidence type="ECO:0000256" key="1">
    <source>
        <dbReference type="SAM" id="MobiDB-lite"/>
    </source>
</evidence>
<gene>
    <name evidence="2" type="ORF">JOQ06_002815</name>
</gene>
<accession>A0AAD6FM06</accession>
<keyword evidence="3" id="KW-1185">Reference proteome</keyword>
<dbReference type="AlphaFoldDB" id="A0AAD6FM06"/>
<evidence type="ECO:0000313" key="2">
    <source>
        <dbReference type="EMBL" id="KAJ4938190.1"/>
    </source>
</evidence>
<reference evidence="2" key="1">
    <citation type="submission" date="2022-11" db="EMBL/GenBank/DDBJ databases">
        <title>Chromosome-level genome of Pogonophryne albipinna.</title>
        <authorList>
            <person name="Jo E."/>
        </authorList>
    </citation>
    <scope>NUCLEOTIDE SEQUENCE</scope>
    <source>
        <strain evidence="2">SGF0006</strain>
        <tissue evidence="2">Muscle</tissue>
    </source>
</reference>
<name>A0AAD6FM06_9TELE</name>
<feature type="non-terminal residue" evidence="2">
    <location>
        <position position="1"/>
    </location>
</feature>
<organism evidence="2 3">
    <name type="scientific">Pogonophryne albipinna</name>
    <dbReference type="NCBI Taxonomy" id="1090488"/>
    <lineage>
        <taxon>Eukaryota</taxon>
        <taxon>Metazoa</taxon>
        <taxon>Chordata</taxon>
        <taxon>Craniata</taxon>
        <taxon>Vertebrata</taxon>
        <taxon>Euteleostomi</taxon>
        <taxon>Actinopterygii</taxon>
        <taxon>Neopterygii</taxon>
        <taxon>Teleostei</taxon>
        <taxon>Neoteleostei</taxon>
        <taxon>Acanthomorphata</taxon>
        <taxon>Eupercaria</taxon>
        <taxon>Perciformes</taxon>
        <taxon>Notothenioidei</taxon>
        <taxon>Pogonophryne</taxon>
    </lineage>
</organism>
<sequence>KGKPFLQAVHNALANPEWVSGGGRLITRRYARGPSIKLHNTHSMQEEEGAPGCQSASGPSEEYTSAVMKDPGTQ</sequence>
<feature type="region of interest" description="Disordered" evidence="1">
    <location>
        <begin position="42"/>
        <end position="74"/>
    </location>
</feature>
<evidence type="ECO:0000313" key="3">
    <source>
        <dbReference type="Proteomes" id="UP001219934"/>
    </source>
</evidence>
<proteinExistence type="predicted"/>
<protein>
    <submittedName>
        <fullName evidence="2">Uncharacterized protein</fullName>
    </submittedName>
</protein>
<comment type="caution">
    <text evidence="2">The sequence shown here is derived from an EMBL/GenBank/DDBJ whole genome shotgun (WGS) entry which is preliminary data.</text>
</comment>